<proteinExistence type="predicted"/>
<evidence type="ECO:0000313" key="1">
    <source>
        <dbReference type="EMBL" id="EAZ90343.1"/>
    </source>
</evidence>
<sequence length="90" mass="10739">MEFEWDENKAKQNLSKYGVSFEEAKTIFDDPLYVDFYDPDHSENEERYLIVGQSNRERILILSYTERGNKIRLISAREVTPQERKAYEQG</sequence>
<dbReference type="InterPro" id="IPR038573">
    <property type="entry name" value="BrnT_sf"/>
</dbReference>
<dbReference type="EMBL" id="AAXW01000026">
    <property type="protein sequence ID" value="EAZ90343.1"/>
    <property type="molecule type" value="Genomic_DNA"/>
</dbReference>
<evidence type="ECO:0000313" key="2">
    <source>
        <dbReference type="Proteomes" id="UP000003781"/>
    </source>
</evidence>
<dbReference type="Gene3D" id="3.10.450.530">
    <property type="entry name" value="Ribonuclease toxin, BrnT, of type II toxin-antitoxin system"/>
    <property type="match status" value="1"/>
</dbReference>
<accession>A3IT39</accession>
<dbReference type="Pfam" id="PF04365">
    <property type="entry name" value="BrnT_toxin"/>
    <property type="match status" value="1"/>
</dbReference>
<dbReference type="OrthoDB" id="428036at2"/>
<dbReference type="eggNOG" id="COG2929">
    <property type="taxonomic scope" value="Bacteria"/>
</dbReference>
<gene>
    <name evidence="1" type="ORF">CY0110_04733</name>
</gene>
<comment type="caution">
    <text evidence="1">The sequence shown here is derived from an EMBL/GenBank/DDBJ whole genome shotgun (WGS) entry which is preliminary data.</text>
</comment>
<dbReference type="Proteomes" id="UP000003781">
    <property type="component" value="Unassembled WGS sequence"/>
</dbReference>
<evidence type="ECO:0008006" key="3">
    <source>
        <dbReference type="Google" id="ProtNLM"/>
    </source>
</evidence>
<dbReference type="AlphaFoldDB" id="A3IT39"/>
<dbReference type="RefSeq" id="WP_008276544.1">
    <property type="nucleotide sequence ID" value="NZ_AAXW01000026.1"/>
</dbReference>
<keyword evidence="2" id="KW-1185">Reference proteome</keyword>
<name>A3IT39_9CHRO</name>
<reference evidence="1 2" key="1">
    <citation type="submission" date="2007-03" db="EMBL/GenBank/DDBJ databases">
        <authorList>
            <person name="Stal L."/>
            <person name="Ferriera S."/>
            <person name="Johnson J."/>
            <person name="Kravitz S."/>
            <person name="Beeson K."/>
            <person name="Sutton G."/>
            <person name="Rogers Y.-H."/>
            <person name="Friedman R."/>
            <person name="Frazier M."/>
            <person name="Venter J.C."/>
        </authorList>
    </citation>
    <scope>NUCLEOTIDE SEQUENCE [LARGE SCALE GENOMIC DNA]</scope>
    <source>
        <strain evidence="1 2">CCY0110</strain>
    </source>
</reference>
<protein>
    <recommendedName>
        <fullName evidence="3">BrnT family toxin</fullName>
    </recommendedName>
</protein>
<dbReference type="InterPro" id="IPR007460">
    <property type="entry name" value="BrnT_toxin"/>
</dbReference>
<organism evidence="1 2">
    <name type="scientific">Crocosphaera chwakensis CCY0110</name>
    <dbReference type="NCBI Taxonomy" id="391612"/>
    <lineage>
        <taxon>Bacteria</taxon>
        <taxon>Bacillati</taxon>
        <taxon>Cyanobacteriota</taxon>
        <taxon>Cyanophyceae</taxon>
        <taxon>Oscillatoriophycideae</taxon>
        <taxon>Chroococcales</taxon>
        <taxon>Aphanothecaceae</taxon>
        <taxon>Crocosphaera</taxon>
        <taxon>Crocosphaera chwakensis</taxon>
    </lineage>
</organism>